<proteinExistence type="predicted"/>
<feature type="signal peptide" evidence="1">
    <location>
        <begin position="1"/>
        <end position="16"/>
    </location>
</feature>
<name>A0A7M5V3Q6_9CNID</name>
<sequence>MFVKVLLCSLIPLVASISFTPVPIYYITESDITSEAKQQYIFNLALCGGEQFDHYQANVFVNFPDKKWNPVISDYVYVQVADIHGHIIATNEGPKGFQIQFKFPYHKEYSDLHLIVTSGNAPDLKYTITVTFTDSPSDRPSRLSSPPNVQKRFMRSEEEILAWKKIQEAKGAETTQDMVTIFKTTAGEVVQTADVVGFELGYCFNTAKFPGDVVISVLGTDEFSGFATYACTHETNCTSTEKAPYYDTSGAVVNFVTVHLKDPSQDGAIQVLIRGDGRVDKENHFTLSASKFTKRDKCISKQGFVV</sequence>
<reference evidence="2" key="1">
    <citation type="submission" date="2021-01" db="UniProtKB">
        <authorList>
            <consortium name="EnsemblMetazoa"/>
        </authorList>
    </citation>
    <scope>IDENTIFICATION</scope>
</reference>
<dbReference type="OrthoDB" id="5953782at2759"/>
<dbReference type="EnsemblMetazoa" id="CLYHEMT005610.1">
    <property type="protein sequence ID" value="CLYHEMP005610.1"/>
    <property type="gene ID" value="CLYHEMG005610"/>
</dbReference>
<organism evidence="2 3">
    <name type="scientific">Clytia hemisphaerica</name>
    <dbReference type="NCBI Taxonomy" id="252671"/>
    <lineage>
        <taxon>Eukaryota</taxon>
        <taxon>Metazoa</taxon>
        <taxon>Cnidaria</taxon>
        <taxon>Hydrozoa</taxon>
        <taxon>Hydroidolina</taxon>
        <taxon>Leptothecata</taxon>
        <taxon>Obeliida</taxon>
        <taxon>Clytiidae</taxon>
        <taxon>Clytia</taxon>
    </lineage>
</organism>
<evidence type="ECO:0000313" key="2">
    <source>
        <dbReference type="EnsemblMetazoa" id="CLYHEMP005610.1"/>
    </source>
</evidence>
<protein>
    <submittedName>
        <fullName evidence="2">Uncharacterized protein</fullName>
    </submittedName>
</protein>
<dbReference type="GeneID" id="136807928"/>
<dbReference type="RefSeq" id="XP_066920651.1">
    <property type="nucleotide sequence ID" value="XM_067064550.1"/>
</dbReference>
<evidence type="ECO:0000256" key="1">
    <source>
        <dbReference type="SAM" id="SignalP"/>
    </source>
</evidence>
<feature type="chain" id="PRO_5029697680" evidence="1">
    <location>
        <begin position="17"/>
        <end position="306"/>
    </location>
</feature>
<keyword evidence="3" id="KW-1185">Reference proteome</keyword>
<dbReference type="Proteomes" id="UP000594262">
    <property type="component" value="Unplaced"/>
</dbReference>
<keyword evidence="1" id="KW-0732">Signal</keyword>
<accession>A0A7M5V3Q6</accession>
<evidence type="ECO:0000313" key="3">
    <source>
        <dbReference type="Proteomes" id="UP000594262"/>
    </source>
</evidence>
<dbReference type="AlphaFoldDB" id="A0A7M5V3Q6"/>